<dbReference type="AlphaFoldDB" id="A0A428Q983"/>
<dbReference type="InterPro" id="IPR013724">
    <property type="entry name" value="GIT_SHD"/>
</dbReference>
<keyword evidence="4" id="KW-1185">Reference proteome</keyword>
<reference evidence="3 4" key="1">
    <citation type="submission" date="2017-06" db="EMBL/GenBank/DDBJ databases">
        <title>Comparative genomic analysis of Ambrosia Fusariam Clade fungi.</title>
        <authorList>
            <person name="Stajich J.E."/>
            <person name="Carrillo J."/>
            <person name="Kijimoto T."/>
            <person name="Eskalen A."/>
            <person name="O'Donnell K."/>
            <person name="Kasson M."/>
        </authorList>
    </citation>
    <scope>NUCLEOTIDE SEQUENCE [LARGE SCALE GENOMIC DNA]</scope>
    <source>
        <strain evidence="3 4">NRRL62606</strain>
    </source>
</reference>
<comment type="caution">
    <text evidence="3">The sequence shown here is derived from an EMBL/GenBank/DDBJ whole genome shotgun (WGS) entry which is preliminary data.</text>
</comment>
<gene>
    <name evidence="3" type="ORF">CEP51_013564</name>
</gene>
<name>A0A428Q983_9HYPO</name>
<feature type="region of interest" description="Disordered" evidence="1">
    <location>
        <begin position="261"/>
        <end position="308"/>
    </location>
</feature>
<evidence type="ECO:0000313" key="3">
    <source>
        <dbReference type="EMBL" id="RSL61835.1"/>
    </source>
</evidence>
<organism evidence="3 4">
    <name type="scientific">Fusarium floridanum</name>
    <dbReference type="NCBI Taxonomy" id="1325733"/>
    <lineage>
        <taxon>Eukaryota</taxon>
        <taxon>Fungi</taxon>
        <taxon>Dikarya</taxon>
        <taxon>Ascomycota</taxon>
        <taxon>Pezizomycotina</taxon>
        <taxon>Sordariomycetes</taxon>
        <taxon>Hypocreomycetidae</taxon>
        <taxon>Hypocreales</taxon>
        <taxon>Nectriaceae</taxon>
        <taxon>Fusarium</taxon>
        <taxon>Fusarium solani species complex</taxon>
    </lineage>
</organism>
<feature type="domain" description="GIT Spa2 homology (SHD)" evidence="2">
    <location>
        <begin position="117"/>
        <end position="147"/>
    </location>
</feature>
<dbReference type="InterPro" id="IPR039892">
    <property type="entry name" value="Spa2/Sph1"/>
</dbReference>
<dbReference type="Proteomes" id="UP000287972">
    <property type="component" value="Unassembled WGS sequence"/>
</dbReference>
<evidence type="ECO:0000313" key="4">
    <source>
        <dbReference type="Proteomes" id="UP000287972"/>
    </source>
</evidence>
<evidence type="ECO:0000256" key="1">
    <source>
        <dbReference type="SAM" id="MobiDB-lite"/>
    </source>
</evidence>
<evidence type="ECO:0000259" key="2">
    <source>
        <dbReference type="SMART" id="SM00555"/>
    </source>
</evidence>
<dbReference type="PANTHER" id="PTHR21601:SF0">
    <property type="entry name" value="PROTEIN SPA2-RELATED"/>
    <property type="match status" value="1"/>
</dbReference>
<sequence length="330" mass="36420">MSISERHNVPVPAVLLSGTKFSVSQGQPVDDGRYSRGSSNLASVPNSAGSNNYTRILGSPAAPRNNGGPSSSASSSITTGVHARPYLDEIILNEHYLAFRVVLDTSDPKDKQQHSKSNPKLLRLTPSQLYQLSTDVFDELMRRQAPASPNGPAFLLPNNAFSSRRNQARQRLSAIGPPRFRDLVADVAYEINLRFPYFARAYLEQTGNRTSTQGDIVSTRSSTLFNIFVPRRQSLMNEPTQAPSMMGPIWTDVYRFPLPPSAPHFSRSPSTNGDYSPTPKQPYRENANVPKRLSKNKPGAAGRAQEALAAAWPRKNDIERLGYKRVARTP</sequence>
<dbReference type="EMBL" id="NKCL01000569">
    <property type="protein sequence ID" value="RSL61835.1"/>
    <property type="molecule type" value="Genomic_DNA"/>
</dbReference>
<dbReference type="Pfam" id="PF08518">
    <property type="entry name" value="GIT_SHD"/>
    <property type="match status" value="1"/>
</dbReference>
<protein>
    <recommendedName>
        <fullName evidence="2">GIT Spa2 homology (SHD) domain-containing protein</fullName>
    </recommendedName>
</protein>
<feature type="region of interest" description="Disordered" evidence="1">
    <location>
        <begin position="25"/>
        <end position="78"/>
    </location>
</feature>
<dbReference type="PANTHER" id="PTHR21601">
    <property type="entry name" value="SPA2 PROTEIN"/>
    <property type="match status" value="1"/>
</dbReference>
<dbReference type="SMART" id="SM00555">
    <property type="entry name" value="GIT"/>
    <property type="match status" value="2"/>
</dbReference>
<dbReference type="GO" id="GO:0005078">
    <property type="term" value="F:MAP-kinase scaffold activity"/>
    <property type="evidence" value="ECO:0007669"/>
    <property type="project" value="TreeGrafter"/>
</dbReference>
<feature type="domain" description="GIT Spa2 homology (SHD)" evidence="2">
    <location>
        <begin position="168"/>
        <end position="198"/>
    </location>
</feature>
<accession>A0A428Q983</accession>
<feature type="compositionally biased region" description="Polar residues" evidence="1">
    <location>
        <begin position="36"/>
        <end position="54"/>
    </location>
</feature>
<proteinExistence type="predicted"/>